<evidence type="ECO:0000256" key="2">
    <source>
        <dbReference type="ARBA" id="ARBA00023125"/>
    </source>
</evidence>
<dbReference type="Gene3D" id="1.10.357.10">
    <property type="entry name" value="Tetracycline Repressor, domain 2"/>
    <property type="match status" value="1"/>
</dbReference>
<accession>A0ABW2NZ62</accession>
<dbReference type="PROSITE" id="PS50977">
    <property type="entry name" value="HTH_TETR_2"/>
    <property type="match status" value="1"/>
</dbReference>
<comment type="caution">
    <text evidence="6">The sequence shown here is derived from an EMBL/GenBank/DDBJ whole genome shotgun (WGS) entry which is preliminary data.</text>
</comment>
<dbReference type="PANTHER" id="PTHR30055">
    <property type="entry name" value="HTH-TYPE TRANSCRIPTIONAL REGULATOR RUTR"/>
    <property type="match status" value="1"/>
</dbReference>
<feature type="domain" description="HTH tetR-type" evidence="5">
    <location>
        <begin position="6"/>
        <end position="66"/>
    </location>
</feature>
<protein>
    <submittedName>
        <fullName evidence="6">TetR/AcrR family transcriptional regulator</fullName>
    </submittedName>
</protein>
<organism evidence="6 7">
    <name type="scientific">Sphaerisporangium rhizosphaerae</name>
    <dbReference type="NCBI Taxonomy" id="2269375"/>
    <lineage>
        <taxon>Bacteria</taxon>
        <taxon>Bacillati</taxon>
        <taxon>Actinomycetota</taxon>
        <taxon>Actinomycetes</taxon>
        <taxon>Streptosporangiales</taxon>
        <taxon>Streptosporangiaceae</taxon>
        <taxon>Sphaerisporangium</taxon>
    </lineage>
</organism>
<dbReference type="InterPro" id="IPR009057">
    <property type="entry name" value="Homeodomain-like_sf"/>
</dbReference>
<dbReference type="RefSeq" id="WP_380824106.1">
    <property type="nucleotide sequence ID" value="NZ_JBHTCG010000002.1"/>
</dbReference>
<evidence type="ECO:0000313" key="6">
    <source>
        <dbReference type="EMBL" id="MFC7381165.1"/>
    </source>
</evidence>
<dbReference type="Proteomes" id="UP001596496">
    <property type="component" value="Unassembled WGS sequence"/>
</dbReference>
<sequence length="231" mass="24078">MSVETPSTRERILRAAADLLTQGGREAVSTRAVGAAAGVQAPTLYRLFGDKDGLLAAVASYGFEEYLSAKRAQGRSGDPVADLRRGWDLHVDFGLSRPAFYVLMYGDARPGAGSPAARESERILAGLIGRIAAAGRLRLPVDRAARMVHAASVGVTLALIATDPGARDPELSTLSREAVLSAITTDPPGDGGGAGVAGRAVALQAALAPDDPRLTPGERTLLAEWLDRLSR</sequence>
<keyword evidence="3" id="KW-0804">Transcription</keyword>
<reference evidence="7" key="1">
    <citation type="journal article" date="2019" name="Int. J. Syst. Evol. Microbiol.">
        <title>The Global Catalogue of Microorganisms (GCM) 10K type strain sequencing project: providing services to taxonomists for standard genome sequencing and annotation.</title>
        <authorList>
            <consortium name="The Broad Institute Genomics Platform"/>
            <consortium name="The Broad Institute Genome Sequencing Center for Infectious Disease"/>
            <person name="Wu L."/>
            <person name="Ma J."/>
        </authorList>
    </citation>
    <scope>NUCLEOTIDE SEQUENCE [LARGE SCALE GENOMIC DNA]</scope>
    <source>
        <strain evidence="7">CECT 7649</strain>
    </source>
</reference>
<evidence type="ECO:0000313" key="7">
    <source>
        <dbReference type="Proteomes" id="UP001596496"/>
    </source>
</evidence>
<dbReference type="Pfam" id="PF00440">
    <property type="entry name" value="TetR_N"/>
    <property type="match status" value="1"/>
</dbReference>
<dbReference type="EMBL" id="JBHTCG010000002">
    <property type="protein sequence ID" value="MFC7381165.1"/>
    <property type="molecule type" value="Genomic_DNA"/>
</dbReference>
<gene>
    <name evidence="6" type="ORF">ACFQSB_03030</name>
</gene>
<dbReference type="SUPFAM" id="SSF48498">
    <property type="entry name" value="Tetracyclin repressor-like, C-terminal domain"/>
    <property type="match status" value="1"/>
</dbReference>
<feature type="DNA-binding region" description="H-T-H motif" evidence="4">
    <location>
        <begin position="29"/>
        <end position="48"/>
    </location>
</feature>
<dbReference type="InterPro" id="IPR036271">
    <property type="entry name" value="Tet_transcr_reg_TetR-rel_C_sf"/>
</dbReference>
<dbReference type="PANTHER" id="PTHR30055:SF234">
    <property type="entry name" value="HTH-TYPE TRANSCRIPTIONAL REGULATOR BETI"/>
    <property type="match status" value="1"/>
</dbReference>
<dbReference type="SUPFAM" id="SSF46689">
    <property type="entry name" value="Homeodomain-like"/>
    <property type="match status" value="1"/>
</dbReference>
<evidence type="ECO:0000259" key="5">
    <source>
        <dbReference type="PROSITE" id="PS50977"/>
    </source>
</evidence>
<dbReference type="InterPro" id="IPR050109">
    <property type="entry name" value="HTH-type_TetR-like_transc_reg"/>
</dbReference>
<keyword evidence="2 4" id="KW-0238">DNA-binding</keyword>
<name>A0ABW2NZ62_9ACTN</name>
<evidence type="ECO:0000256" key="1">
    <source>
        <dbReference type="ARBA" id="ARBA00023015"/>
    </source>
</evidence>
<keyword evidence="7" id="KW-1185">Reference proteome</keyword>
<dbReference type="InterPro" id="IPR001647">
    <property type="entry name" value="HTH_TetR"/>
</dbReference>
<dbReference type="PRINTS" id="PR00455">
    <property type="entry name" value="HTHTETR"/>
</dbReference>
<evidence type="ECO:0000256" key="3">
    <source>
        <dbReference type="ARBA" id="ARBA00023163"/>
    </source>
</evidence>
<keyword evidence="1" id="KW-0805">Transcription regulation</keyword>
<evidence type="ECO:0000256" key="4">
    <source>
        <dbReference type="PROSITE-ProRule" id="PRU00335"/>
    </source>
</evidence>
<proteinExistence type="predicted"/>